<dbReference type="PANTHER" id="PTHR34862">
    <property type="entry name" value="SPARK DOMAIN-CONTAINING PROTEIN"/>
    <property type="match status" value="1"/>
</dbReference>
<dbReference type="Proteomes" id="UP000717328">
    <property type="component" value="Unassembled WGS sequence"/>
</dbReference>
<gene>
    <name evidence="3" type="ORF">H0H81_011085</name>
</gene>
<evidence type="ECO:0000256" key="1">
    <source>
        <dbReference type="SAM" id="Phobius"/>
    </source>
</evidence>
<evidence type="ECO:0008006" key="5">
    <source>
        <dbReference type="Google" id="ProtNLM"/>
    </source>
</evidence>
<evidence type="ECO:0000256" key="2">
    <source>
        <dbReference type="SAM" id="SignalP"/>
    </source>
</evidence>
<protein>
    <recommendedName>
        <fullName evidence="5">Secreted protein</fullName>
    </recommendedName>
</protein>
<dbReference type="PROSITE" id="PS51257">
    <property type="entry name" value="PROKAR_LIPOPROTEIN"/>
    <property type="match status" value="1"/>
</dbReference>
<proteinExistence type="predicted"/>
<organism evidence="3 4">
    <name type="scientific">Sphagnurus paluster</name>
    <dbReference type="NCBI Taxonomy" id="117069"/>
    <lineage>
        <taxon>Eukaryota</taxon>
        <taxon>Fungi</taxon>
        <taxon>Dikarya</taxon>
        <taxon>Basidiomycota</taxon>
        <taxon>Agaricomycotina</taxon>
        <taxon>Agaricomycetes</taxon>
        <taxon>Agaricomycetidae</taxon>
        <taxon>Agaricales</taxon>
        <taxon>Tricholomatineae</taxon>
        <taxon>Lyophyllaceae</taxon>
        <taxon>Sphagnurus</taxon>
    </lineage>
</organism>
<feature type="transmembrane region" description="Helical" evidence="1">
    <location>
        <begin position="228"/>
        <end position="250"/>
    </location>
</feature>
<dbReference type="OrthoDB" id="2536450at2759"/>
<reference evidence="3" key="1">
    <citation type="submission" date="2021-02" db="EMBL/GenBank/DDBJ databases">
        <authorList>
            <person name="Nieuwenhuis M."/>
            <person name="Van De Peppel L.J.J."/>
        </authorList>
    </citation>
    <scope>NUCLEOTIDE SEQUENCE</scope>
    <source>
        <strain evidence="3">D49</strain>
    </source>
</reference>
<dbReference type="PANTHER" id="PTHR34862:SF1">
    <property type="entry name" value="SPARK DOMAIN-CONTAINING PROTEIN"/>
    <property type="match status" value="1"/>
</dbReference>
<evidence type="ECO:0000313" key="4">
    <source>
        <dbReference type="Proteomes" id="UP000717328"/>
    </source>
</evidence>
<dbReference type="AlphaFoldDB" id="A0A9P7FR73"/>
<feature type="chain" id="PRO_5040337878" description="Secreted protein" evidence="2">
    <location>
        <begin position="18"/>
        <end position="251"/>
    </location>
</feature>
<accession>A0A9P7FR73</accession>
<keyword evidence="1" id="KW-0472">Membrane</keyword>
<keyword evidence="4" id="KW-1185">Reference proteome</keyword>
<keyword evidence="1" id="KW-1133">Transmembrane helix</keyword>
<dbReference type="EMBL" id="JABCKI010006080">
    <property type="protein sequence ID" value="KAG5635481.1"/>
    <property type="molecule type" value="Genomic_DNA"/>
</dbReference>
<reference evidence="3" key="2">
    <citation type="submission" date="2021-10" db="EMBL/GenBank/DDBJ databases">
        <title>Phylogenomics reveals ancestral predisposition of the termite-cultivated fungus Termitomyces towards a domesticated lifestyle.</title>
        <authorList>
            <person name="Auxier B."/>
            <person name="Grum-Grzhimaylo A."/>
            <person name="Cardenas M.E."/>
            <person name="Lodge J.D."/>
            <person name="Laessoe T."/>
            <person name="Pedersen O."/>
            <person name="Smith M.E."/>
            <person name="Kuyper T.W."/>
            <person name="Franco-Molano E.A."/>
            <person name="Baroni T.J."/>
            <person name="Aanen D.K."/>
        </authorList>
    </citation>
    <scope>NUCLEOTIDE SEQUENCE</scope>
    <source>
        <strain evidence="3">D49</strain>
    </source>
</reference>
<keyword evidence="2" id="KW-0732">Signal</keyword>
<keyword evidence="1" id="KW-0812">Transmembrane</keyword>
<comment type="caution">
    <text evidence="3">The sequence shown here is derived from an EMBL/GenBank/DDBJ whole genome shotgun (WGS) entry which is preliminary data.</text>
</comment>
<sequence>MLTRTLTISALLSVAAAQINLSASCTKALTTIATNADANACLTPSPLLPILTDSSASVVDPINNWLTSLCAAPSCSNDTIAAIVTNATTGCATDLAAIGYTAESTPAVSALIQQYYPTVRNVVCLKDGNTNCVTQTLTNIQGVLGPLSIQNVLALVAADTNVTLPANISCTNCLKAAYNAVNTEIPGLFTTDTVQNECGASFTDGATPAGISETASTKTAASQTKDSGALMLGVSSATLLMIISSAFAVFA</sequence>
<evidence type="ECO:0000313" key="3">
    <source>
        <dbReference type="EMBL" id="KAG5635481.1"/>
    </source>
</evidence>
<feature type="signal peptide" evidence="2">
    <location>
        <begin position="1"/>
        <end position="17"/>
    </location>
</feature>
<name>A0A9P7FR73_9AGAR</name>